<dbReference type="GeneID" id="99987885"/>
<dbReference type="OrthoDB" id="827718at2"/>
<keyword evidence="1" id="KW-0732">Signal</keyword>
<gene>
    <name evidence="2" type="ORF">SAMN05216290_3207</name>
</gene>
<dbReference type="Proteomes" id="UP000199437">
    <property type="component" value="Unassembled WGS sequence"/>
</dbReference>
<proteinExistence type="predicted"/>
<feature type="signal peptide" evidence="1">
    <location>
        <begin position="1"/>
        <end position="20"/>
    </location>
</feature>
<reference evidence="3" key="1">
    <citation type="submission" date="2016-10" db="EMBL/GenBank/DDBJ databases">
        <authorList>
            <person name="Varghese N."/>
            <person name="Submissions S."/>
        </authorList>
    </citation>
    <scope>NUCLEOTIDE SEQUENCE [LARGE SCALE GENOMIC DNA]</scope>
    <source>
        <strain evidence="3">CGMCC 1.12402</strain>
    </source>
</reference>
<sequence>MKNLLRIVVSLLVLASVAQAQEIEIKEVDLPLSKEAGKAAKKGELLNAGTYWNSDKTATHNFYVYEDKKEGLKFIEFTVDNSGNVTSTTEEAYNAANLAKYNLVVEPKLTDDKDPNNLAGKEFGFFRKTVLAGNPKLNMGEFENNYVNGLWVGYKFKKGEQTRLEERFWPFVSFAIQDGVDNQHYQTRKTAKLGRTLSGDINYIPMDGKAFIAGLMATSDGEYISGVFDMATQTWDNKVITPMKAPIGLTYAQTDYGVLNLVSMSSSNDSNRAAILMDYQGNVLNKIELPLAQKESQQPGAEMEILEDGEAQFVVGPYYEGGNRKNIGLVIHKITDKLEFSKLIAIDQIEASIVEPPKAKDKFKKFYEISIETITKLKDGSYMLSVSSRRDPITTLILHLSSSGDLMTTYMIDGMEGDNNDAVRIIGKSAIHLDSDIIEANGSVYALIRSIPSGLEQGVHTSSDSWGNSVITTTVRIDELMAAGKIAKIDLASKSITQSDMFDNLLVGQQPYIISPDGTLIFNTLNQKKKERVKVLVK</sequence>
<dbReference type="STRING" id="1267423.SAMN05216290_3207"/>
<keyword evidence="3" id="KW-1185">Reference proteome</keyword>
<evidence type="ECO:0000313" key="2">
    <source>
        <dbReference type="EMBL" id="SEW36682.1"/>
    </source>
</evidence>
<evidence type="ECO:0000313" key="3">
    <source>
        <dbReference type="Proteomes" id="UP000199437"/>
    </source>
</evidence>
<name>A0A1I0R7G8_9BACT</name>
<dbReference type="AlphaFoldDB" id="A0A1I0R7G8"/>
<dbReference type="EMBL" id="FOIR01000003">
    <property type="protein sequence ID" value="SEW36682.1"/>
    <property type="molecule type" value="Genomic_DNA"/>
</dbReference>
<organism evidence="2 3">
    <name type="scientific">Roseivirga pacifica</name>
    <dbReference type="NCBI Taxonomy" id="1267423"/>
    <lineage>
        <taxon>Bacteria</taxon>
        <taxon>Pseudomonadati</taxon>
        <taxon>Bacteroidota</taxon>
        <taxon>Cytophagia</taxon>
        <taxon>Cytophagales</taxon>
        <taxon>Roseivirgaceae</taxon>
        <taxon>Roseivirga</taxon>
    </lineage>
</organism>
<accession>A0A1I0R7G8</accession>
<feature type="chain" id="PRO_5011634997" description="WD40-like Beta Propeller Repeat" evidence="1">
    <location>
        <begin position="21"/>
        <end position="538"/>
    </location>
</feature>
<evidence type="ECO:0000256" key="1">
    <source>
        <dbReference type="SAM" id="SignalP"/>
    </source>
</evidence>
<protein>
    <recommendedName>
        <fullName evidence="4">WD40-like Beta Propeller Repeat</fullName>
    </recommendedName>
</protein>
<dbReference type="RefSeq" id="WP_139177610.1">
    <property type="nucleotide sequence ID" value="NZ_FOIR01000003.1"/>
</dbReference>
<evidence type="ECO:0008006" key="4">
    <source>
        <dbReference type="Google" id="ProtNLM"/>
    </source>
</evidence>